<keyword evidence="4" id="KW-0540">Nuclease</keyword>
<dbReference type="KEGG" id="rsx:RhiXN_12283"/>
<dbReference type="InterPro" id="IPR036397">
    <property type="entry name" value="RNaseH_sf"/>
</dbReference>
<dbReference type="Pfam" id="PF17921">
    <property type="entry name" value="Integrase_H2C2"/>
    <property type="match status" value="1"/>
</dbReference>
<keyword evidence="2" id="KW-0808">Transferase</keyword>
<dbReference type="InterPro" id="IPR012337">
    <property type="entry name" value="RNaseH-like_sf"/>
</dbReference>
<dbReference type="GO" id="GO:0016787">
    <property type="term" value="F:hydrolase activity"/>
    <property type="evidence" value="ECO:0007669"/>
    <property type="project" value="UniProtKB-KW"/>
</dbReference>
<dbReference type="SUPFAM" id="SSF50630">
    <property type="entry name" value="Acid proteases"/>
    <property type="match status" value="1"/>
</dbReference>
<dbReference type="Pfam" id="PF00078">
    <property type="entry name" value="RVT_1"/>
    <property type="match status" value="1"/>
</dbReference>
<dbReference type="SUPFAM" id="SSF56672">
    <property type="entry name" value="DNA/RNA polymerases"/>
    <property type="match status" value="1"/>
</dbReference>
<dbReference type="InterPro" id="IPR050951">
    <property type="entry name" value="Retrovirus_Pol_polyprotein"/>
</dbReference>
<dbReference type="RefSeq" id="XP_043186859.1">
    <property type="nucleotide sequence ID" value="XM_043332098.1"/>
</dbReference>
<gene>
    <name evidence="11" type="ORF">RhiXN_12283</name>
</gene>
<dbReference type="Gene3D" id="3.10.10.10">
    <property type="entry name" value="HIV Type 1 Reverse Transcriptase, subunit A, domain 1"/>
    <property type="match status" value="1"/>
</dbReference>
<protein>
    <recommendedName>
        <fullName evidence="1">RNA-directed DNA polymerase</fullName>
        <ecNumber evidence="1">2.7.7.49</ecNumber>
    </recommendedName>
</protein>
<dbReference type="InterPro" id="IPR001584">
    <property type="entry name" value="Integrase_cat-core"/>
</dbReference>
<evidence type="ECO:0000259" key="10">
    <source>
        <dbReference type="PROSITE" id="PS50994"/>
    </source>
</evidence>
<dbReference type="GO" id="GO:0015074">
    <property type="term" value="P:DNA integration"/>
    <property type="evidence" value="ECO:0007669"/>
    <property type="project" value="InterPro"/>
</dbReference>
<dbReference type="GO" id="GO:0003964">
    <property type="term" value="F:RNA-directed DNA polymerase activity"/>
    <property type="evidence" value="ECO:0007669"/>
    <property type="project" value="UniProtKB-KW"/>
</dbReference>
<dbReference type="PROSITE" id="PS50878">
    <property type="entry name" value="RT_POL"/>
    <property type="match status" value="1"/>
</dbReference>
<keyword evidence="7" id="KW-0694">RNA-binding</keyword>
<dbReference type="PANTHER" id="PTHR37984">
    <property type="entry name" value="PROTEIN CBG26694"/>
    <property type="match status" value="1"/>
</dbReference>
<dbReference type="FunFam" id="3.10.20.370:FF:000001">
    <property type="entry name" value="Retrovirus-related Pol polyprotein from transposon 17.6-like protein"/>
    <property type="match status" value="1"/>
</dbReference>
<dbReference type="GO" id="GO:0004519">
    <property type="term" value="F:endonuclease activity"/>
    <property type="evidence" value="ECO:0007669"/>
    <property type="project" value="UniProtKB-KW"/>
</dbReference>
<dbReference type="Gene3D" id="3.30.420.10">
    <property type="entry name" value="Ribonuclease H-like superfamily/Ribonuclease H"/>
    <property type="match status" value="1"/>
</dbReference>
<dbReference type="Proteomes" id="UP000650533">
    <property type="component" value="Chromosome 15"/>
</dbReference>
<dbReference type="PROSITE" id="PS50994">
    <property type="entry name" value="INTEGRASE"/>
    <property type="match status" value="1"/>
</dbReference>
<dbReference type="InterPro" id="IPR041588">
    <property type="entry name" value="Integrase_H2C2"/>
</dbReference>
<feature type="domain" description="Reverse transcriptase" evidence="9">
    <location>
        <begin position="210"/>
        <end position="389"/>
    </location>
</feature>
<sequence length="1430" mass="162503">MEFVNLGLDSNKKPLLFINLYIQNIPAEPLRTLIDSGATSNFISPSIVEKYKIPKTQLKNPQVVRMLDGTISQTGCIWHQVHLTVLANGHSHSIPFLVCPIGNTPAILGMTWLTTEAPLIDWQQGLITFPEQAQIASEEEADLDPLADLPPQYHEFAKVFGKEEFKVLPPHREYDISIDLVPDAKLSPGPLYGMTDAESKALKQHIDKELATGKIRPSTSSTGAPVMFVKKADRSLRLVVDYQKLNDVTHKNVYPLPRQDNLMAKLRHAKIFTKLDLRWGYNNVRIKEGDKWKTAFRTKYRLFEYLVMPFGLTNAPAAFQHFMNDLFRDLIDVTVVIYLDNILIFSEDPKDHPTHVREVLSQLMKNQLFCKLSKCHFHVTTVDYLGIVISLAGFSMDQKKIEAVMSWPTPKTVKQVQAFLGFVNYLCRFIPNFSSVARPLHNLTRKETPWSWGNLEEVAFQELKVLVTKLPVLIHSNPELPYYLETDASGVAMGAILSQRGSDNRLHPIAYMSKSFSGAEGNYNTHNKELLAIIKALEEWRIFLEATDKLVQVFTDHCNLEYWMQARTFNQRHARWRVFLSNFNFKIHYCPGKQSGKPDALSRQLDYVDTPQEPEVMLPPEVFANTLEEELDIVTDICTKLKEDPSLEPIIKFLTEDVDNAPPLIRKAYKDYDWEKDLLWYRGKLVVLDSEPLKEQLLREFHNSPLAGHPGQQRTLKLISRSYWWPGMKSSAKEWVKCCPACQANQRAHAPVISLKLLEVPPYPFHTISYDFITGFPKSQGHNAILVVIDSFSKFGHFIPTSKRVTSKGLADLFVNHVWKLHGLPIKTVSDRGTTFTGKFLRALYQQLGIKPAFSLAYHPKSDGQTKRVNQFIEFYLRSYVAADHLDWAKWLPLAEYAYNNAKHAATGKTPFELVDGRNPVMNPSTVPANVPEADLVANTLAQEWQEADATPSTVLDSQPSGLLDATPYVSQIASTVWQSQELPLSQLTPRTLKRRLDLDSQEEGSQISCVLPPLSRRWLAVPSNREDLENGGSSIVPSMAPLESRESIVPAAPEGQEDIGVLPQEGRHFCRKGKCYLLTYACYVKSEETRETSCHEVIKDLVDHLLTLRSGANSLLEYAMGVTESHDLREGEWQPDWHCHVIVWARTLISSEALNLWKYKGVRPHERLLVLRDDKGRFAPLSAYEYLKKEADAWEARYGNLTEEFLLGQCPAGLKAKTNRNEDFAYAMEAEDAEGFFGCLKERQPCDMAMGYNNLKAFTGYFYRDKGALPQGVCEPKALKKATVNLPPGVQEWVASNILERDPESDCGKILVLWGPSETGKSALACSWGHHIRFRQNLNSDEFSDHPMVQYAVLDDMDWSKVPLKMWVQEDFNFHTSYRSERHCQWGRSTVICSNSKPSVFADCSYATVDGKNWIDTNCTFVYIGDKLY</sequence>
<evidence type="ECO:0000256" key="8">
    <source>
        <dbReference type="ARBA" id="ARBA00022918"/>
    </source>
</evidence>
<dbReference type="InterPro" id="IPR043128">
    <property type="entry name" value="Rev_trsase/Diguanyl_cyclase"/>
</dbReference>
<dbReference type="CDD" id="cd00303">
    <property type="entry name" value="retropepsin_like"/>
    <property type="match status" value="1"/>
</dbReference>
<organism evidence="11 12">
    <name type="scientific">Rhizoctonia solani</name>
    <dbReference type="NCBI Taxonomy" id="456999"/>
    <lineage>
        <taxon>Eukaryota</taxon>
        <taxon>Fungi</taxon>
        <taxon>Dikarya</taxon>
        <taxon>Basidiomycota</taxon>
        <taxon>Agaricomycotina</taxon>
        <taxon>Agaricomycetes</taxon>
        <taxon>Cantharellales</taxon>
        <taxon>Ceratobasidiaceae</taxon>
        <taxon>Rhizoctonia</taxon>
    </lineage>
</organism>
<dbReference type="Gene3D" id="1.10.340.70">
    <property type="match status" value="1"/>
</dbReference>
<keyword evidence="6" id="KW-0378">Hydrolase</keyword>
<reference evidence="11" key="1">
    <citation type="submission" date="2020-05" db="EMBL/GenBank/DDBJ databases">
        <title>Evolutionary and genomic comparisons of hybrid uninucleate and nonhybrid Rhizoctonia fungi.</title>
        <authorList>
            <person name="Li C."/>
            <person name="Chen X."/>
        </authorList>
    </citation>
    <scope>NUCLEOTIDE SEQUENCE</scope>
    <source>
        <strain evidence="11">AG-1 IA</strain>
    </source>
</reference>
<dbReference type="PANTHER" id="PTHR37984:SF5">
    <property type="entry name" value="PROTEIN NYNRIN-LIKE"/>
    <property type="match status" value="1"/>
</dbReference>
<dbReference type="Gene3D" id="3.30.70.270">
    <property type="match status" value="2"/>
</dbReference>
<dbReference type="Pfam" id="PF08284">
    <property type="entry name" value="RVP_2"/>
    <property type="match status" value="1"/>
</dbReference>
<dbReference type="Pfam" id="PF17917">
    <property type="entry name" value="RT_RNaseH"/>
    <property type="match status" value="1"/>
</dbReference>
<dbReference type="CDD" id="cd01647">
    <property type="entry name" value="RT_LTR"/>
    <property type="match status" value="1"/>
</dbReference>
<dbReference type="EC" id="2.7.7.49" evidence="1"/>
<dbReference type="InterPro" id="IPR043502">
    <property type="entry name" value="DNA/RNA_pol_sf"/>
</dbReference>
<keyword evidence="3" id="KW-0548">Nucleotidyltransferase</keyword>
<dbReference type="InterPro" id="IPR041373">
    <property type="entry name" value="RT_RNaseH"/>
</dbReference>
<dbReference type="EMBL" id="CP059672">
    <property type="protein sequence ID" value="QRW26622.1"/>
    <property type="molecule type" value="Genomic_DNA"/>
</dbReference>
<name>A0A8H8T390_9AGAM</name>
<evidence type="ECO:0000256" key="7">
    <source>
        <dbReference type="ARBA" id="ARBA00022884"/>
    </source>
</evidence>
<dbReference type="Pfam" id="PF00665">
    <property type="entry name" value="rve"/>
    <property type="match status" value="1"/>
</dbReference>
<dbReference type="CDD" id="cd09274">
    <property type="entry name" value="RNase_HI_RT_Ty3"/>
    <property type="match status" value="1"/>
</dbReference>
<dbReference type="FunFam" id="3.30.70.270:FF:000026">
    <property type="entry name" value="Transposon Ty3-G Gag-Pol polyprotein"/>
    <property type="match status" value="1"/>
</dbReference>
<evidence type="ECO:0000256" key="1">
    <source>
        <dbReference type="ARBA" id="ARBA00012493"/>
    </source>
</evidence>
<dbReference type="FunFam" id="1.10.340.70:FF:000001">
    <property type="entry name" value="Retrovirus-related Pol polyprotein from transposon gypsy-like Protein"/>
    <property type="match status" value="1"/>
</dbReference>
<keyword evidence="5" id="KW-0255">Endonuclease</keyword>
<accession>A0A8H8T390</accession>
<evidence type="ECO:0000313" key="12">
    <source>
        <dbReference type="Proteomes" id="UP000650533"/>
    </source>
</evidence>
<evidence type="ECO:0000256" key="2">
    <source>
        <dbReference type="ARBA" id="ARBA00022679"/>
    </source>
</evidence>
<dbReference type="GO" id="GO:0003723">
    <property type="term" value="F:RNA binding"/>
    <property type="evidence" value="ECO:0007669"/>
    <property type="project" value="UniProtKB-KW"/>
</dbReference>
<proteinExistence type="predicted"/>
<evidence type="ECO:0000256" key="3">
    <source>
        <dbReference type="ARBA" id="ARBA00022695"/>
    </source>
</evidence>
<evidence type="ECO:0000313" key="11">
    <source>
        <dbReference type="EMBL" id="QRW26622.1"/>
    </source>
</evidence>
<dbReference type="GO" id="GO:0005634">
    <property type="term" value="C:nucleus"/>
    <property type="evidence" value="ECO:0007669"/>
    <property type="project" value="UniProtKB-ARBA"/>
</dbReference>
<feature type="domain" description="Integrase catalytic" evidence="10">
    <location>
        <begin position="760"/>
        <end position="919"/>
    </location>
</feature>
<evidence type="ECO:0000259" key="9">
    <source>
        <dbReference type="PROSITE" id="PS50878"/>
    </source>
</evidence>
<dbReference type="Gene3D" id="2.40.70.10">
    <property type="entry name" value="Acid Proteases"/>
    <property type="match status" value="1"/>
</dbReference>
<evidence type="ECO:0000256" key="4">
    <source>
        <dbReference type="ARBA" id="ARBA00022722"/>
    </source>
</evidence>
<dbReference type="SUPFAM" id="SSF53098">
    <property type="entry name" value="Ribonuclease H-like"/>
    <property type="match status" value="1"/>
</dbReference>
<keyword evidence="8" id="KW-0695">RNA-directed DNA polymerase</keyword>
<evidence type="ECO:0000256" key="6">
    <source>
        <dbReference type="ARBA" id="ARBA00022801"/>
    </source>
</evidence>
<dbReference type="GeneID" id="67034561"/>
<dbReference type="InterPro" id="IPR000477">
    <property type="entry name" value="RT_dom"/>
</dbReference>
<evidence type="ECO:0000256" key="5">
    <source>
        <dbReference type="ARBA" id="ARBA00022759"/>
    </source>
</evidence>
<dbReference type="InterPro" id="IPR021109">
    <property type="entry name" value="Peptidase_aspartic_dom_sf"/>
</dbReference>